<proteinExistence type="predicted"/>
<dbReference type="EMBL" id="CM008051">
    <property type="protein sequence ID" value="PVH37266.1"/>
    <property type="molecule type" value="Genomic_DNA"/>
</dbReference>
<accession>A0A2T8II30</accession>
<dbReference type="Gramene" id="PVH37266">
    <property type="protein sequence ID" value="PVH37266"/>
    <property type="gene ID" value="PAHAL_6G279000"/>
</dbReference>
<dbReference type="Proteomes" id="UP000243499">
    <property type="component" value="Chromosome 6"/>
</dbReference>
<sequence>MQVAAVKFYRLHAAIIQQHAMPILGSENTMNTSTWQKVICLHYTVHPVVVRLNSWIGGFWSSQGPLNKEEGLQH</sequence>
<organism evidence="1">
    <name type="scientific">Panicum hallii</name>
    <dbReference type="NCBI Taxonomy" id="206008"/>
    <lineage>
        <taxon>Eukaryota</taxon>
        <taxon>Viridiplantae</taxon>
        <taxon>Streptophyta</taxon>
        <taxon>Embryophyta</taxon>
        <taxon>Tracheophyta</taxon>
        <taxon>Spermatophyta</taxon>
        <taxon>Magnoliopsida</taxon>
        <taxon>Liliopsida</taxon>
        <taxon>Poales</taxon>
        <taxon>Poaceae</taxon>
        <taxon>PACMAD clade</taxon>
        <taxon>Panicoideae</taxon>
        <taxon>Panicodae</taxon>
        <taxon>Paniceae</taxon>
        <taxon>Panicinae</taxon>
        <taxon>Panicum</taxon>
        <taxon>Panicum sect. Panicum</taxon>
    </lineage>
</organism>
<name>A0A2T8II30_9POAL</name>
<reference evidence="1" key="1">
    <citation type="submission" date="2018-04" db="EMBL/GenBank/DDBJ databases">
        <title>WGS assembly of Panicum hallii.</title>
        <authorList>
            <person name="Lovell J."/>
            <person name="Jenkins J."/>
            <person name="Lowry D."/>
            <person name="Mamidi S."/>
            <person name="Sreedasyam A."/>
            <person name="Weng X."/>
            <person name="Barry K."/>
            <person name="Bonette J."/>
            <person name="Campitelli B."/>
            <person name="Daum C."/>
            <person name="Gordon S."/>
            <person name="Gould B."/>
            <person name="Lipzen A."/>
            <person name="Macqueen A."/>
            <person name="Palacio-Mejia J."/>
            <person name="Plott C."/>
            <person name="Shakirov E."/>
            <person name="Shu S."/>
            <person name="Yoshinaga Y."/>
            <person name="Zane M."/>
            <person name="Rokhsar D."/>
            <person name="Grimwood J."/>
            <person name="Schmutz J."/>
            <person name="Juenger T."/>
        </authorList>
    </citation>
    <scope>NUCLEOTIDE SEQUENCE [LARGE SCALE GENOMIC DNA]</scope>
    <source>
        <strain evidence="1">FIL2</strain>
    </source>
</reference>
<gene>
    <name evidence="1" type="ORF">PAHAL_6G279000</name>
</gene>
<dbReference type="AlphaFoldDB" id="A0A2T8II30"/>
<evidence type="ECO:0000313" key="1">
    <source>
        <dbReference type="EMBL" id="PVH37266.1"/>
    </source>
</evidence>
<protein>
    <submittedName>
        <fullName evidence="1">Uncharacterized protein</fullName>
    </submittedName>
</protein>